<dbReference type="InterPro" id="IPR013396">
    <property type="entry name" value="CRISPR-assoc_prot_Csy4"/>
</dbReference>
<accession>A0A3A8EAT5</accession>
<dbReference type="Pfam" id="PF09618">
    <property type="entry name" value="Cas_Csy4"/>
    <property type="match status" value="1"/>
</dbReference>
<dbReference type="Proteomes" id="UP000282388">
    <property type="component" value="Unassembled WGS sequence"/>
</dbReference>
<protein>
    <submittedName>
        <fullName evidence="1">Type I-F CRISPR-associated endoribonuclease Cas6/Csy4</fullName>
    </submittedName>
</protein>
<dbReference type="RefSeq" id="WP_120402863.1">
    <property type="nucleotide sequence ID" value="NZ_RAXV01000022.1"/>
</dbReference>
<keyword evidence="2" id="KW-1185">Reference proteome</keyword>
<evidence type="ECO:0000313" key="1">
    <source>
        <dbReference type="EMBL" id="RKG30626.1"/>
    </source>
</evidence>
<reference evidence="1 2" key="1">
    <citation type="submission" date="2018-09" db="EMBL/GenBank/DDBJ databases">
        <title>The draft genome of Acinetobacter spp. strains.</title>
        <authorList>
            <person name="Qin J."/>
            <person name="Feng Y."/>
            <person name="Zong Z."/>
        </authorList>
    </citation>
    <scope>NUCLEOTIDE SEQUENCE [LARGE SCALE GENOMIC DNA]</scope>
    <source>
        <strain evidence="1 2">WCHAc060012</strain>
    </source>
</reference>
<dbReference type="Gene3D" id="3.30.70.2540">
    <property type="entry name" value="CRISPR-associated endoribonuclease Cas6/Csy4"/>
    <property type="match status" value="1"/>
</dbReference>
<evidence type="ECO:0000313" key="2">
    <source>
        <dbReference type="Proteomes" id="UP000282388"/>
    </source>
</evidence>
<proteinExistence type="predicted"/>
<dbReference type="OrthoDB" id="5465456at2"/>
<dbReference type="GO" id="GO:0004519">
    <property type="term" value="F:endonuclease activity"/>
    <property type="evidence" value="ECO:0007669"/>
    <property type="project" value="InterPro"/>
</dbReference>
<dbReference type="EMBL" id="RAXV01000022">
    <property type="protein sequence ID" value="RKG30626.1"/>
    <property type="molecule type" value="Genomic_DNA"/>
</dbReference>
<dbReference type="AlphaFoldDB" id="A0A3A8EAT5"/>
<dbReference type="GO" id="GO:0043571">
    <property type="term" value="P:maintenance of CRISPR repeat elements"/>
    <property type="evidence" value="ECO:0007669"/>
    <property type="project" value="InterPro"/>
</dbReference>
<sequence>MQANYYLDIHIMDSADDGELTLAHLRNQIYSILHGVFREIPNTFALALEISAKQKAKMRKKELKYHAPVLPQYDVLRIFAAEQNSLEQLIERIKGHWKVRDYAILNHPTAVPTAKVTGYKSYFRFRIPTLKTERNAAEKTESRNARRLKEAKKMPYFKVSSQSTGQGFTVNIEILDVDLNHPHYGLPENYTNPDNPHVKDLNGLPDSYGLARKQQAFSLPVFEVI</sequence>
<dbReference type="InterPro" id="IPR042564">
    <property type="entry name" value="CRISPR-Cas6/Csy4_sf"/>
</dbReference>
<comment type="caution">
    <text evidence="1">The sequence shown here is derived from an EMBL/GenBank/DDBJ whole genome shotgun (WGS) entry which is preliminary data.</text>
</comment>
<name>A0A3A8EAT5_9GAMM</name>
<organism evidence="1 2">
    <name type="scientific">Acinetobacter tianfuensis</name>
    <dbReference type="NCBI Taxonomy" id="2419603"/>
    <lineage>
        <taxon>Bacteria</taxon>
        <taxon>Pseudomonadati</taxon>
        <taxon>Pseudomonadota</taxon>
        <taxon>Gammaproteobacteria</taxon>
        <taxon>Moraxellales</taxon>
        <taxon>Moraxellaceae</taxon>
        <taxon>Acinetobacter</taxon>
    </lineage>
</organism>
<gene>
    <name evidence="1" type="ORF">D7V32_10695</name>
</gene>